<gene>
    <name evidence="1" type="ORF">R38712_00689</name>
</gene>
<evidence type="ECO:0000313" key="2">
    <source>
        <dbReference type="Proteomes" id="UP001189303"/>
    </source>
</evidence>
<keyword evidence="2" id="KW-1185">Reference proteome</keyword>
<reference evidence="1 2" key="1">
    <citation type="submission" date="2023-07" db="EMBL/GenBank/DDBJ databases">
        <authorList>
            <person name="Peeters C."/>
        </authorList>
    </citation>
    <scope>NUCLEOTIDE SEQUENCE [LARGE SCALE GENOMIC DNA]</scope>
    <source>
        <strain evidence="1 2">R-38712</strain>
    </source>
</reference>
<organism evidence="1 2">
    <name type="scientific">Ralstonia pickettii</name>
    <name type="common">Burkholderia pickettii</name>
    <dbReference type="NCBI Taxonomy" id="329"/>
    <lineage>
        <taxon>Bacteria</taxon>
        <taxon>Pseudomonadati</taxon>
        <taxon>Pseudomonadota</taxon>
        <taxon>Betaproteobacteria</taxon>
        <taxon>Burkholderiales</taxon>
        <taxon>Burkholderiaceae</taxon>
        <taxon>Ralstonia</taxon>
    </lineage>
</organism>
<comment type="caution">
    <text evidence="1">The sequence shown here is derived from an EMBL/GenBank/DDBJ whole genome shotgun (WGS) entry which is preliminary data.</text>
</comment>
<sequence>MGMTSKPYEGIEDGSLDLIAGKRREAGRRGVRLFRGQLEWLARPGTVVDVTQPLPAIEFITLSARCLSKPAETLLQLIRKSDLRAGRTD</sequence>
<dbReference type="GeneID" id="61389657"/>
<dbReference type="Proteomes" id="UP001189303">
    <property type="component" value="Unassembled WGS sequence"/>
</dbReference>
<dbReference type="RefSeq" id="WP_009240516.1">
    <property type="nucleotide sequence ID" value="NZ_CABKQE010000002.1"/>
</dbReference>
<dbReference type="EMBL" id="CATWFT010000001">
    <property type="protein sequence ID" value="CAJ0722152.1"/>
    <property type="molecule type" value="Genomic_DNA"/>
</dbReference>
<accession>A0ABM9IIA8</accession>
<protein>
    <submittedName>
        <fullName evidence="1">Uncharacterized protein</fullName>
    </submittedName>
</protein>
<proteinExistence type="predicted"/>
<evidence type="ECO:0000313" key="1">
    <source>
        <dbReference type="EMBL" id="CAJ0722152.1"/>
    </source>
</evidence>
<name>A0ABM9IIA8_RALPI</name>